<reference evidence="2 3" key="1">
    <citation type="journal article" date="2014" name="Front. Microbiol.">
        <title>Population and genomic analysis of the genus Halorubrum.</title>
        <authorList>
            <person name="Fullmer M.S."/>
            <person name="Soucy S.M."/>
            <person name="Swithers K.S."/>
            <person name="Makkay A.M."/>
            <person name="Wheeler R."/>
            <person name="Ventosa A."/>
            <person name="Gogarten J.P."/>
            <person name="Papke R.T."/>
        </authorList>
    </citation>
    <scope>NUCLEOTIDE SEQUENCE [LARGE SCALE GENOMIC DNA]</scope>
    <source>
        <strain evidence="2 3">C49</strain>
    </source>
</reference>
<evidence type="ECO:0000256" key="1">
    <source>
        <dbReference type="SAM" id="MobiDB-lite"/>
    </source>
</evidence>
<keyword evidence="3" id="KW-1185">Reference proteome</keyword>
<protein>
    <submittedName>
        <fullName evidence="2">Uncharacterized protein</fullName>
    </submittedName>
</protein>
<sequence length="247" mass="25665">MKRRHAILLLGGASSGAMSIGTGAFSSVEAERGVEVNVVDDDEAYLGLQQVNRYLPTGSNTQLTEPGDYQPNDVVQIKNQFSDPLDLTVNVSKAAGVVSDGDIRVDEPLKDGNKLGIGDDAFVAVTCGDSGNGQLTLSLDGTAGGATVEVTRQFAVSCLDVRFNGNNGNAVVEGVFTDLPVTVVFESGTEEERTISSNSNSGTGAAESNEGAANTNRQAVLHPRNGGEGGNDAIEQVVISETVFKRS</sequence>
<evidence type="ECO:0000313" key="3">
    <source>
        <dbReference type="Proteomes" id="UP000222824"/>
    </source>
</evidence>
<name>A0A2G1WJF8_9EURY</name>
<dbReference type="Proteomes" id="UP000222824">
    <property type="component" value="Unassembled WGS sequence"/>
</dbReference>
<accession>A0A2G1WJF8</accession>
<dbReference type="AlphaFoldDB" id="A0A2G1WJF8"/>
<gene>
    <name evidence="2" type="ORF">DJ69_07820</name>
</gene>
<feature type="region of interest" description="Disordered" evidence="1">
    <location>
        <begin position="190"/>
        <end position="233"/>
    </location>
</feature>
<evidence type="ECO:0000313" key="2">
    <source>
        <dbReference type="EMBL" id="PHQ39134.1"/>
    </source>
</evidence>
<organism evidence="2 3">
    <name type="scientific">Halorubrum persicum</name>
    <dbReference type="NCBI Taxonomy" id="1383844"/>
    <lineage>
        <taxon>Archaea</taxon>
        <taxon>Methanobacteriati</taxon>
        <taxon>Methanobacteriota</taxon>
        <taxon>Stenosarchaea group</taxon>
        <taxon>Halobacteria</taxon>
        <taxon>Halobacteriales</taxon>
        <taxon>Haloferacaceae</taxon>
        <taxon>Halorubrum</taxon>
    </lineage>
</organism>
<dbReference type="EMBL" id="NHOA01000048">
    <property type="protein sequence ID" value="PHQ39134.1"/>
    <property type="molecule type" value="Genomic_DNA"/>
</dbReference>
<comment type="caution">
    <text evidence="2">The sequence shown here is derived from an EMBL/GenBank/DDBJ whole genome shotgun (WGS) entry which is preliminary data.</text>
</comment>
<proteinExistence type="predicted"/>